<evidence type="ECO:0000256" key="1">
    <source>
        <dbReference type="SAM" id="MobiDB-lite"/>
    </source>
</evidence>
<dbReference type="Pfam" id="PF07963">
    <property type="entry name" value="N_methyl"/>
    <property type="match status" value="1"/>
</dbReference>
<sequence>MDAARGLAQELLAPSRRCSEVRLRHPEARGQLFGRRGALTLESRATGGGVPVVRGRGRRGVRQRRREAESGDRRRRDRKARDRALGAARGEEGGPDRSRAGRQARGLPLRCRPPPGRGPLLRAGLSHDAGPVARVGRGTRLGARRGRGAGEELERAGRMRAPEGFTLFELIVVMTIIGITAWVAYPKFLTPFNDIKLDAAARRVAADLRYAQNQSIGKRAVHGVLFEPGAARYTVYSPTTGTPVTDPANRARPLRVDFLATGEFKGVTITSAAFGTSRGVSFDYFGVPRDTAGVELAVTGRVILDYQGGADTIDVTPGTGKVIIR</sequence>
<keyword evidence="2" id="KW-0812">Transmembrane</keyword>
<proteinExistence type="predicted"/>
<evidence type="ECO:0000313" key="4">
    <source>
        <dbReference type="Proteomes" id="UP000317691"/>
    </source>
</evidence>
<evidence type="ECO:0000313" key="3">
    <source>
        <dbReference type="EMBL" id="TMQ66091.1"/>
    </source>
</evidence>
<dbReference type="AlphaFoldDB" id="A0A538TR34"/>
<dbReference type="EMBL" id="VBOZ01000010">
    <property type="protein sequence ID" value="TMQ66091.1"/>
    <property type="molecule type" value="Genomic_DNA"/>
</dbReference>
<gene>
    <name evidence="3" type="ORF">E6K79_03870</name>
</gene>
<dbReference type="InterPro" id="IPR045584">
    <property type="entry name" value="Pilin-like"/>
</dbReference>
<name>A0A538TR34_UNCEI</name>
<protein>
    <submittedName>
        <fullName evidence="3">Prepilin-type N-terminal cleavage/methylation domain-containing protein</fullName>
    </submittedName>
</protein>
<feature type="compositionally biased region" description="Basic and acidic residues" evidence="1">
    <location>
        <begin position="66"/>
        <end position="99"/>
    </location>
</feature>
<evidence type="ECO:0000256" key="2">
    <source>
        <dbReference type="SAM" id="Phobius"/>
    </source>
</evidence>
<organism evidence="3 4">
    <name type="scientific">Eiseniibacteriota bacterium</name>
    <dbReference type="NCBI Taxonomy" id="2212470"/>
    <lineage>
        <taxon>Bacteria</taxon>
        <taxon>Candidatus Eiseniibacteriota</taxon>
    </lineage>
</organism>
<feature type="compositionally biased region" description="Basic residues" evidence="1">
    <location>
        <begin position="55"/>
        <end position="65"/>
    </location>
</feature>
<accession>A0A538TR34</accession>
<dbReference type="Proteomes" id="UP000317691">
    <property type="component" value="Unassembled WGS sequence"/>
</dbReference>
<dbReference type="InterPro" id="IPR012902">
    <property type="entry name" value="N_methyl_site"/>
</dbReference>
<keyword evidence="2" id="KW-0472">Membrane</keyword>
<keyword evidence="2" id="KW-1133">Transmembrane helix</keyword>
<dbReference type="NCBIfam" id="TIGR02532">
    <property type="entry name" value="IV_pilin_GFxxxE"/>
    <property type="match status" value="1"/>
</dbReference>
<feature type="region of interest" description="Disordered" evidence="1">
    <location>
        <begin position="43"/>
        <end position="116"/>
    </location>
</feature>
<dbReference type="Gene3D" id="3.30.700.10">
    <property type="entry name" value="Glycoprotein, Type 4 Pilin"/>
    <property type="match status" value="1"/>
</dbReference>
<dbReference type="SUPFAM" id="SSF54523">
    <property type="entry name" value="Pili subunits"/>
    <property type="match status" value="1"/>
</dbReference>
<reference evidence="3 4" key="1">
    <citation type="journal article" date="2019" name="Nat. Microbiol.">
        <title>Mediterranean grassland soil C-N compound turnover is dependent on rainfall and depth, and is mediated by genomically divergent microorganisms.</title>
        <authorList>
            <person name="Diamond S."/>
            <person name="Andeer P.F."/>
            <person name="Li Z."/>
            <person name="Crits-Christoph A."/>
            <person name="Burstein D."/>
            <person name="Anantharaman K."/>
            <person name="Lane K.R."/>
            <person name="Thomas B.C."/>
            <person name="Pan C."/>
            <person name="Northen T.R."/>
            <person name="Banfield J.F."/>
        </authorList>
    </citation>
    <scope>NUCLEOTIDE SEQUENCE [LARGE SCALE GENOMIC DNA]</scope>
    <source>
        <strain evidence="3">WS_9</strain>
    </source>
</reference>
<feature type="transmembrane region" description="Helical" evidence="2">
    <location>
        <begin position="165"/>
        <end position="185"/>
    </location>
</feature>
<comment type="caution">
    <text evidence="3">The sequence shown here is derived from an EMBL/GenBank/DDBJ whole genome shotgun (WGS) entry which is preliminary data.</text>
</comment>